<dbReference type="PROSITE" id="PS51257">
    <property type="entry name" value="PROKAR_LIPOPROTEIN"/>
    <property type="match status" value="1"/>
</dbReference>
<organism evidence="1 2">
    <name type="scientific">Acidiferrobacter thiooxydans</name>
    <dbReference type="NCBI Taxonomy" id="163359"/>
    <lineage>
        <taxon>Bacteria</taxon>
        <taxon>Pseudomonadati</taxon>
        <taxon>Pseudomonadota</taxon>
        <taxon>Gammaproteobacteria</taxon>
        <taxon>Acidiferrobacterales</taxon>
        <taxon>Acidiferrobacteraceae</taxon>
        <taxon>Acidiferrobacter</taxon>
    </lineage>
</organism>
<dbReference type="AlphaFoldDB" id="A0A1C2G1H2"/>
<evidence type="ECO:0000313" key="2">
    <source>
        <dbReference type="Proteomes" id="UP000253250"/>
    </source>
</evidence>
<dbReference type="PANTHER" id="PTHR30203">
    <property type="entry name" value="OUTER MEMBRANE CATION EFFLUX PROTEIN"/>
    <property type="match status" value="1"/>
</dbReference>
<evidence type="ECO:0000313" key="1">
    <source>
        <dbReference type="EMBL" id="RCN56043.1"/>
    </source>
</evidence>
<dbReference type="EMBL" id="PSYR01000002">
    <property type="protein sequence ID" value="RCN56043.1"/>
    <property type="molecule type" value="Genomic_DNA"/>
</dbReference>
<proteinExistence type="predicted"/>
<dbReference type="STRING" id="163359.A9R16_12650"/>
<reference evidence="1 2" key="1">
    <citation type="submission" date="2018-02" db="EMBL/GenBank/DDBJ databases">
        <title>Insights into the biology of acidophilic members of the Acidiferrobacteraceae family derived from comparative genomic analyses.</title>
        <authorList>
            <person name="Issotta F."/>
            <person name="Thyssen C."/>
            <person name="Mena C."/>
            <person name="Moya A."/>
            <person name="Bellenberg S."/>
            <person name="Sproer C."/>
            <person name="Covarrubias P.C."/>
            <person name="Sand W."/>
            <person name="Quatrini R."/>
            <person name="Vera M."/>
        </authorList>
    </citation>
    <scope>NUCLEOTIDE SEQUENCE [LARGE SCALE GENOMIC DNA]</scope>
    <source>
        <strain evidence="2">m-1</strain>
    </source>
</reference>
<protein>
    <submittedName>
        <fullName evidence="1">Uncharacterized protein</fullName>
    </submittedName>
</protein>
<dbReference type="PANTHER" id="PTHR30203:SF24">
    <property type="entry name" value="BLR4935 PROTEIN"/>
    <property type="match status" value="1"/>
</dbReference>
<dbReference type="Gene3D" id="1.20.1600.10">
    <property type="entry name" value="Outer membrane efflux proteins (OEP)"/>
    <property type="match status" value="1"/>
</dbReference>
<sequence>MGRVIAWCMGLLWLVLAGCAHYRARPLTPEAVKAALAVRPATTLWVRRAHLLLPSLPPLIVHKGQPLTPDLAAVVAVVGDPALRALRAQEAVARAQVLSAGLLPNPVFSYGTGVPLSGAGLTRAFRTALGLPIQSLVTRAPRVKGARLHAQAVDLAIAWQEWQVAARAKALAYALIMGRAERRLLAREIRALRHSVAILADGEAAGYVTLGVAGAARLALRQTEVVSLKVRQHLASLALALRALLGVGAHAPLRLARSEAHAAPGRDCLRSAPWLRGLARRRLDLLALRKGYASEDAALRAAIAGQFPAITIGVDRARDTSDINTLGAGITVALPIFNHNQGAIAQARATRRALFRAYAAHLFAARAGIHRLIMRMRYLRREMRSTQSAVHALDHLERLYHVALAKHRIAALTYYQLLGQLVKQRLVLLQDRALRAQLAVAVEAASGRFEWPRTCAGRS</sequence>
<gene>
    <name evidence="1" type="ORF">C4900_09170</name>
</gene>
<dbReference type="GO" id="GO:0015562">
    <property type="term" value="F:efflux transmembrane transporter activity"/>
    <property type="evidence" value="ECO:0007669"/>
    <property type="project" value="InterPro"/>
</dbReference>
<dbReference type="InterPro" id="IPR010131">
    <property type="entry name" value="MdtP/NodT-like"/>
</dbReference>
<accession>A0A1C2G1H2</accession>
<dbReference type="Proteomes" id="UP000253250">
    <property type="component" value="Unassembled WGS sequence"/>
</dbReference>
<dbReference type="SUPFAM" id="SSF56954">
    <property type="entry name" value="Outer membrane efflux proteins (OEP)"/>
    <property type="match status" value="1"/>
</dbReference>
<name>A0A1C2G1H2_9GAMM</name>
<comment type="caution">
    <text evidence="1">The sequence shown here is derived from an EMBL/GenBank/DDBJ whole genome shotgun (WGS) entry which is preliminary data.</text>
</comment>
<keyword evidence="2" id="KW-1185">Reference proteome</keyword>